<reference evidence="3 4" key="1">
    <citation type="journal article" date="2016" name="Genome Biol. Evol.">
        <title>Divergent and convergent evolution of fungal pathogenicity.</title>
        <authorList>
            <person name="Shang Y."/>
            <person name="Xiao G."/>
            <person name="Zheng P."/>
            <person name="Cen K."/>
            <person name="Zhan S."/>
            <person name="Wang C."/>
        </authorList>
    </citation>
    <scope>NUCLEOTIDE SEQUENCE [LARGE SCALE GENOMIC DNA]</scope>
    <source>
        <strain evidence="3 4">RCEF 264</strain>
    </source>
</reference>
<evidence type="ECO:0000313" key="3">
    <source>
        <dbReference type="EMBL" id="OAA59616.1"/>
    </source>
</evidence>
<feature type="region of interest" description="Disordered" evidence="1">
    <location>
        <begin position="690"/>
        <end position="710"/>
    </location>
</feature>
<dbReference type="EMBL" id="AZHD01000010">
    <property type="protein sequence ID" value="OAA59616.1"/>
    <property type="molecule type" value="Genomic_DNA"/>
</dbReference>
<dbReference type="InterPro" id="IPR052895">
    <property type="entry name" value="HetReg/Transcr_Mod"/>
</dbReference>
<sequence>MAYTYPPLDATRHEIRLLRLRPAAALDAPLRIRLFSVSLDDSLLPVYEALSYAWGTSPPCCPVWVEEEDEQKEEEEEEEEEPRADIARPSLLVTPNLDAALRHLRYRGDNGDGTDDRLLWVDALCINQRDLAERSRQVQQMRRIYEHCTADLAWLGPNPDYGHRVASQCHTKGNDNGDKGDKDDHGAAATTAAARYTRQQAKHMRAGLALMRRVADRDARTLSAMVQPRSETETDDDDDDDDDEDKGTTWLLSYSQVHSLRTAFSEADLWTRVWIVQELSCAPRVVLVVGTDEKNGGDGGDGSSSSSDVDSVNDVVNTESDTTDATRSDSPGSTTDRIVALDWDRDVVGGFLSDQAYADAFHSHWSHGMIGPAAARIFARARAIQLQRSRTRAAAAAAAAAAPATDDDTATTAEATTLLDVLARFKWTHATDPRDKVYGLLGLVAEAPRLLPAVDYTRPPAVVYTDAALAVLRTAGCLDVVSQNPFGGAEVAADRDGDGDGDEDEDGDGKTKRGELARLLPSWVPNFDSTNYVDYNDELATILFAQRGIYAAGRASCPSAPLRQVRPILGSGGDPFPTYPTGLPVRGTVLGHIAPLRQGVWTELGAGYLTARNVLGRLRTWQAAYVAADSQGTYATYATGETRARAFWRTTVADCTAYPIRRLAADEREDWAGRLAAVCAQRAEERAAVEAAGLGPEDTDEEESWRSSPAEQALYDGPCWRMLQRMVRRWGVAETVSDGHGGGGLFLLVRATARAGDVVAVLDGSKVPVVLRPREDVLPKADDEDDEDDDENNETNSSCYEYVCPAYVHGYMDGEAVTQVEQGTRTEQSFVLV</sequence>
<feature type="region of interest" description="Disordered" evidence="1">
    <location>
        <begin position="66"/>
        <end position="86"/>
    </location>
</feature>
<dbReference type="InterPro" id="IPR010730">
    <property type="entry name" value="HET"/>
</dbReference>
<organism evidence="3 4">
    <name type="scientific">Niveomyces insectorum RCEF 264</name>
    <dbReference type="NCBI Taxonomy" id="1081102"/>
    <lineage>
        <taxon>Eukaryota</taxon>
        <taxon>Fungi</taxon>
        <taxon>Dikarya</taxon>
        <taxon>Ascomycota</taxon>
        <taxon>Pezizomycotina</taxon>
        <taxon>Sordariomycetes</taxon>
        <taxon>Hypocreomycetidae</taxon>
        <taxon>Hypocreales</taxon>
        <taxon>Cordycipitaceae</taxon>
        <taxon>Niveomyces</taxon>
    </lineage>
</organism>
<evidence type="ECO:0000259" key="2">
    <source>
        <dbReference type="Pfam" id="PF06985"/>
    </source>
</evidence>
<dbReference type="PANTHER" id="PTHR24148">
    <property type="entry name" value="ANKYRIN REPEAT DOMAIN-CONTAINING PROTEIN 39 HOMOLOG-RELATED"/>
    <property type="match status" value="1"/>
</dbReference>
<feature type="region of interest" description="Disordered" evidence="1">
    <location>
        <begin position="489"/>
        <end position="512"/>
    </location>
</feature>
<feature type="region of interest" description="Disordered" evidence="1">
    <location>
        <begin position="165"/>
        <end position="187"/>
    </location>
</feature>
<proteinExistence type="predicted"/>
<accession>A0A167SGV4</accession>
<feature type="region of interest" description="Disordered" evidence="1">
    <location>
        <begin position="219"/>
        <end position="244"/>
    </location>
</feature>
<dbReference type="AlphaFoldDB" id="A0A167SGV4"/>
<dbReference type="Proteomes" id="UP000076874">
    <property type="component" value="Unassembled WGS sequence"/>
</dbReference>
<feature type="compositionally biased region" description="Acidic residues" evidence="1">
    <location>
        <begin position="66"/>
        <end position="82"/>
    </location>
</feature>
<feature type="compositionally biased region" description="Polar residues" evidence="1">
    <location>
        <begin position="318"/>
        <end position="335"/>
    </location>
</feature>
<comment type="caution">
    <text evidence="3">The sequence shown here is derived from an EMBL/GenBank/DDBJ whole genome shotgun (WGS) entry which is preliminary data.</text>
</comment>
<name>A0A167SGV4_9HYPO</name>
<dbReference type="PANTHER" id="PTHR24148:SF77">
    <property type="entry name" value="HETEROKARYON INCOMPATIBILITY DOMAIN-CONTAINING PROTEIN"/>
    <property type="match status" value="1"/>
</dbReference>
<feature type="region of interest" description="Disordered" evidence="1">
    <location>
        <begin position="775"/>
        <end position="797"/>
    </location>
</feature>
<protein>
    <submittedName>
        <fullName evidence="3">Het domain containing protein</fullName>
    </submittedName>
</protein>
<feature type="compositionally biased region" description="Acidic residues" evidence="1">
    <location>
        <begin position="782"/>
        <end position="793"/>
    </location>
</feature>
<feature type="compositionally biased region" description="Acidic residues" evidence="1">
    <location>
        <begin position="233"/>
        <end position="244"/>
    </location>
</feature>
<keyword evidence="4" id="KW-1185">Reference proteome</keyword>
<feature type="compositionally biased region" description="Basic and acidic residues" evidence="1">
    <location>
        <begin position="172"/>
        <end position="186"/>
    </location>
</feature>
<evidence type="ECO:0000313" key="4">
    <source>
        <dbReference type="Proteomes" id="UP000076874"/>
    </source>
</evidence>
<feature type="domain" description="Heterokaryon incompatibility" evidence="2">
    <location>
        <begin position="47"/>
        <end position="278"/>
    </location>
</feature>
<dbReference type="OrthoDB" id="4870888at2759"/>
<evidence type="ECO:0000256" key="1">
    <source>
        <dbReference type="SAM" id="MobiDB-lite"/>
    </source>
</evidence>
<feature type="compositionally biased region" description="Low complexity" evidence="1">
    <location>
        <begin position="303"/>
        <end position="317"/>
    </location>
</feature>
<dbReference type="Pfam" id="PF06985">
    <property type="entry name" value="HET"/>
    <property type="match status" value="1"/>
</dbReference>
<feature type="region of interest" description="Disordered" evidence="1">
    <location>
        <begin position="291"/>
        <end position="335"/>
    </location>
</feature>
<gene>
    <name evidence="3" type="ORF">SPI_05814</name>
</gene>